<evidence type="ECO:0000313" key="3">
    <source>
        <dbReference type="EMBL" id="KAK9949071.1"/>
    </source>
</evidence>
<feature type="repeat" description="PPR" evidence="2">
    <location>
        <begin position="63"/>
        <end position="97"/>
    </location>
</feature>
<dbReference type="GO" id="GO:0003723">
    <property type="term" value="F:RNA binding"/>
    <property type="evidence" value="ECO:0007669"/>
    <property type="project" value="InterPro"/>
</dbReference>
<dbReference type="GO" id="GO:0009451">
    <property type="term" value="P:RNA modification"/>
    <property type="evidence" value="ECO:0007669"/>
    <property type="project" value="InterPro"/>
</dbReference>
<dbReference type="FunFam" id="1.25.40.10:FF:000436">
    <property type="entry name" value="Pentatricopeptide repeat-containing protein At5g39350 family"/>
    <property type="match status" value="1"/>
</dbReference>
<feature type="repeat" description="PPR" evidence="2">
    <location>
        <begin position="568"/>
        <end position="602"/>
    </location>
</feature>
<dbReference type="PANTHER" id="PTHR47926:SF344">
    <property type="entry name" value="OS07G0636900 PROTEIN"/>
    <property type="match status" value="1"/>
</dbReference>
<dbReference type="InterPro" id="IPR046848">
    <property type="entry name" value="E_motif"/>
</dbReference>
<keyword evidence="4" id="KW-1185">Reference proteome</keyword>
<dbReference type="Gene3D" id="1.25.40.10">
    <property type="entry name" value="Tetratricopeptide repeat domain"/>
    <property type="match status" value="5"/>
</dbReference>
<feature type="repeat" description="PPR" evidence="2">
    <location>
        <begin position="367"/>
        <end position="401"/>
    </location>
</feature>
<dbReference type="FunFam" id="1.25.40.10:FF:000031">
    <property type="entry name" value="Pentatricopeptide repeat-containing protein mitochondrial"/>
    <property type="match status" value="1"/>
</dbReference>
<protein>
    <submittedName>
        <fullName evidence="3">Uncharacterized protein</fullName>
    </submittedName>
</protein>
<dbReference type="PANTHER" id="PTHR47926">
    <property type="entry name" value="PENTATRICOPEPTIDE REPEAT-CONTAINING PROTEIN"/>
    <property type="match status" value="1"/>
</dbReference>
<gene>
    <name evidence="3" type="ORF">M0R45_004615</name>
</gene>
<dbReference type="AlphaFoldDB" id="A0AAW1YKA1"/>
<dbReference type="FunFam" id="1.25.40.10:FF:000090">
    <property type="entry name" value="Pentatricopeptide repeat-containing protein, chloroplastic"/>
    <property type="match status" value="1"/>
</dbReference>
<feature type="repeat" description="PPR" evidence="2">
    <location>
        <begin position="603"/>
        <end position="637"/>
    </location>
</feature>
<dbReference type="Pfam" id="PF13041">
    <property type="entry name" value="PPR_2"/>
    <property type="match status" value="4"/>
</dbReference>
<dbReference type="EMBL" id="JBEDUW010000001">
    <property type="protein sequence ID" value="KAK9949071.1"/>
    <property type="molecule type" value="Genomic_DNA"/>
</dbReference>
<proteinExistence type="predicted"/>
<feature type="repeat" description="PPR" evidence="2">
    <location>
        <begin position="265"/>
        <end position="299"/>
    </location>
</feature>
<reference evidence="3 4" key="1">
    <citation type="journal article" date="2023" name="G3 (Bethesda)">
        <title>A chromosome-length genome assembly and annotation of blackberry (Rubus argutus, cv. 'Hillquist').</title>
        <authorList>
            <person name="Bruna T."/>
            <person name="Aryal R."/>
            <person name="Dudchenko O."/>
            <person name="Sargent D.J."/>
            <person name="Mead D."/>
            <person name="Buti M."/>
            <person name="Cavallini A."/>
            <person name="Hytonen T."/>
            <person name="Andres J."/>
            <person name="Pham M."/>
            <person name="Weisz D."/>
            <person name="Mascagni F."/>
            <person name="Usai G."/>
            <person name="Natali L."/>
            <person name="Bassil N."/>
            <person name="Fernandez G.E."/>
            <person name="Lomsadze A."/>
            <person name="Armour M."/>
            <person name="Olukolu B."/>
            <person name="Poorten T."/>
            <person name="Britton C."/>
            <person name="Davik J."/>
            <person name="Ashrafi H."/>
            <person name="Aiden E.L."/>
            <person name="Borodovsky M."/>
            <person name="Worthington M."/>
        </authorList>
    </citation>
    <scope>NUCLEOTIDE SEQUENCE [LARGE SCALE GENOMIC DNA]</scope>
    <source>
        <strain evidence="3">PI 553951</strain>
    </source>
</reference>
<dbReference type="Pfam" id="PF01535">
    <property type="entry name" value="PPR"/>
    <property type="match status" value="5"/>
</dbReference>
<dbReference type="InterPro" id="IPR046960">
    <property type="entry name" value="PPR_At4g14850-like_plant"/>
</dbReference>
<dbReference type="PROSITE" id="PS51375">
    <property type="entry name" value="PPR"/>
    <property type="match status" value="8"/>
</dbReference>
<organism evidence="3 4">
    <name type="scientific">Rubus argutus</name>
    <name type="common">Southern blackberry</name>
    <dbReference type="NCBI Taxonomy" id="59490"/>
    <lineage>
        <taxon>Eukaryota</taxon>
        <taxon>Viridiplantae</taxon>
        <taxon>Streptophyta</taxon>
        <taxon>Embryophyta</taxon>
        <taxon>Tracheophyta</taxon>
        <taxon>Spermatophyta</taxon>
        <taxon>Magnoliopsida</taxon>
        <taxon>eudicotyledons</taxon>
        <taxon>Gunneridae</taxon>
        <taxon>Pentapetalae</taxon>
        <taxon>rosids</taxon>
        <taxon>fabids</taxon>
        <taxon>Rosales</taxon>
        <taxon>Rosaceae</taxon>
        <taxon>Rosoideae</taxon>
        <taxon>Rosoideae incertae sedis</taxon>
        <taxon>Rubus</taxon>
    </lineage>
</organism>
<dbReference type="FunFam" id="1.25.40.10:FF:000344">
    <property type="entry name" value="Pentatricopeptide repeat-containing protein"/>
    <property type="match status" value="1"/>
</dbReference>
<dbReference type="Pfam" id="PF20431">
    <property type="entry name" value="E_motif"/>
    <property type="match status" value="1"/>
</dbReference>
<feature type="repeat" description="PPR" evidence="2">
    <location>
        <begin position="164"/>
        <end position="198"/>
    </location>
</feature>
<dbReference type="Proteomes" id="UP001457282">
    <property type="component" value="Unassembled WGS sequence"/>
</dbReference>
<evidence type="ECO:0000313" key="4">
    <source>
        <dbReference type="Proteomes" id="UP001457282"/>
    </source>
</evidence>
<accession>A0AAW1YKA1</accession>
<name>A0AAW1YKA1_RUBAR</name>
<comment type="caution">
    <text evidence="3">The sequence shown here is derived from an EMBL/GenBank/DDBJ whole genome shotgun (WGS) entry which is preliminary data.</text>
</comment>
<sequence>MTMYMPLFRSCTTLRTLTQLHAHLVVSGLHRDPQASTKLIESYAQMGSLQSSTQVFQTFPSRDPFMWGVLIKCFMWNRHFHQAISLYQEMLHREVGMNGFIFPSVLRACSGCGDLGVGRKVHGRIVKCGFDSDAVVETSLLGLYGELGCLDDAWKVFVEMPVRDAVSWSSIILCCVDNGEASEGLEMFRLMVSQGVVPDSVTMLSVAEACGKLAFWRVARSVHGYVVRREFTKDESLDNSLITMYSKCGDVQSAERIFRYFTHWHTASWTAMISCCNQVGSFSEALDIFVEMQESKVEPNSITFMCVLLSCVRLGLLKEGKSVHCFVIRNAVDPDFDFLGSALLELYAEIGGLKYCQKVLNMIGVRNVVTWNTIISVYGQKGLLREALSLFVEMHTQGLMPDSFGMSSALSACGKMGLLELGHQIHGHIIKRGYSDEFVLNSLIDMYSKCGILDSAYIIFEKMKHPGIITWNSMISGFSRSGNSVMAISLFDQIYLNRLEIDEVTILSVIQACSELGYLEKGKWVHHKLITYGVRKDLYIYTALTDMYAKCGDLRSAQGVFDMMVERSVVSWSVMIAGYGMHGEINAAISLFSQMLDTGMEPNEVTFMNVLSACSHAGAVEEGRLYFRSMRDFSVEPNAEHFACIVDLLSRAGDLNGAYDIIKSIPFSVDASIWGALLNGCRIHQRMDMIKSIEKDLLDIKTDDTGYYTLFSNIYAEGGNWEEFGNVRLMMKGIGLRKVPGYSVIEIDKRVYRFGAGDIPLPQMKEVYSFLENFQSLTHGQGIT</sequence>
<dbReference type="InterPro" id="IPR002885">
    <property type="entry name" value="PPR_rpt"/>
</dbReference>
<feature type="repeat" description="PPR" evidence="2">
    <location>
        <begin position="436"/>
        <end position="470"/>
    </location>
</feature>
<dbReference type="InterPro" id="IPR011990">
    <property type="entry name" value="TPR-like_helical_dom_sf"/>
</dbReference>
<feature type="repeat" description="PPR" evidence="2">
    <location>
        <begin position="537"/>
        <end position="567"/>
    </location>
</feature>
<dbReference type="NCBIfam" id="TIGR00756">
    <property type="entry name" value="PPR"/>
    <property type="match status" value="5"/>
</dbReference>
<evidence type="ECO:0000256" key="1">
    <source>
        <dbReference type="ARBA" id="ARBA00022737"/>
    </source>
</evidence>
<keyword evidence="1" id="KW-0677">Repeat</keyword>
<evidence type="ECO:0000256" key="2">
    <source>
        <dbReference type="PROSITE-ProRule" id="PRU00708"/>
    </source>
</evidence>